<dbReference type="GO" id="GO:0003676">
    <property type="term" value="F:nucleic acid binding"/>
    <property type="evidence" value="ECO:0007669"/>
    <property type="project" value="InterPro"/>
</dbReference>
<evidence type="ECO:0000259" key="7">
    <source>
        <dbReference type="Pfam" id="PF03178"/>
    </source>
</evidence>
<keyword evidence="11" id="KW-1185">Reference proteome</keyword>
<dbReference type="Proteomes" id="UP000799757">
    <property type="component" value="Unassembled WGS sequence"/>
</dbReference>
<dbReference type="PANTHER" id="PTHR10644">
    <property type="entry name" value="DNA REPAIR/RNA PROCESSING CPSF FAMILY"/>
    <property type="match status" value="1"/>
</dbReference>
<dbReference type="EMBL" id="MU002296">
    <property type="protein sequence ID" value="KAF2787634.1"/>
    <property type="molecule type" value="Genomic_DNA"/>
</dbReference>
<comment type="similarity">
    <text evidence="6">Belongs to the RSE1 family.</text>
</comment>
<evidence type="ECO:0000256" key="6">
    <source>
        <dbReference type="ARBA" id="ARBA00038266"/>
    </source>
</evidence>
<name>A0A6A6WUP1_9PLEO</name>
<keyword evidence="2" id="KW-0507">mRNA processing</keyword>
<dbReference type="AlphaFoldDB" id="A0A6A6WUP1"/>
<feature type="domain" description="RSE1/DDB1/CPSF1 C-terminal" evidence="7">
    <location>
        <begin position="900"/>
        <end position="1224"/>
    </location>
</feature>
<evidence type="ECO:0000259" key="9">
    <source>
        <dbReference type="Pfam" id="PF23726"/>
    </source>
</evidence>
<dbReference type="GO" id="GO:0006397">
    <property type="term" value="P:mRNA processing"/>
    <property type="evidence" value="ECO:0007669"/>
    <property type="project" value="UniProtKB-KW"/>
</dbReference>
<evidence type="ECO:0000313" key="10">
    <source>
        <dbReference type="EMBL" id="KAF2787634.1"/>
    </source>
</evidence>
<dbReference type="OrthoDB" id="436637at2759"/>
<feature type="domain" description="RSE1/DDB1/CPSF1 first beta-propeller" evidence="8">
    <location>
        <begin position="21"/>
        <end position="412"/>
    </location>
</feature>
<dbReference type="Pfam" id="PF03178">
    <property type="entry name" value="CPSF_A"/>
    <property type="match status" value="1"/>
</dbReference>
<dbReference type="InterPro" id="IPR015943">
    <property type="entry name" value="WD40/YVTN_repeat-like_dom_sf"/>
</dbReference>
<evidence type="ECO:0000256" key="4">
    <source>
        <dbReference type="ARBA" id="ARBA00023187"/>
    </source>
</evidence>
<dbReference type="FunFam" id="2.130.10.10:FF:001143">
    <property type="entry name" value="Pre-mRNA-splicing factor rse-1, putative"/>
    <property type="match status" value="1"/>
</dbReference>
<dbReference type="GO" id="GO:0008380">
    <property type="term" value="P:RNA splicing"/>
    <property type="evidence" value="ECO:0007669"/>
    <property type="project" value="UniProtKB-KW"/>
</dbReference>
<organism evidence="10 11">
    <name type="scientific">Melanomma pulvis-pyrius CBS 109.77</name>
    <dbReference type="NCBI Taxonomy" id="1314802"/>
    <lineage>
        <taxon>Eukaryota</taxon>
        <taxon>Fungi</taxon>
        <taxon>Dikarya</taxon>
        <taxon>Ascomycota</taxon>
        <taxon>Pezizomycotina</taxon>
        <taxon>Dothideomycetes</taxon>
        <taxon>Pleosporomycetidae</taxon>
        <taxon>Pleosporales</taxon>
        <taxon>Melanommataceae</taxon>
        <taxon>Melanomma</taxon>
    </lineage>
</organism>
<proteinExistence type="inferred from homology"/>
<evidence type="ECO:0000313" key="11">
    <source>
        <dbReference type="Proteomes" id="UP000799757"/>
    </source>
</evidence>
<dbReference type="Gene3D" id="2.130.10.10">
    <property type="entry name" value="YVTN repeat-like/Quinoprotein amine dehydrogenase"/>
    <property type="match status" value="3"/>
</dbReference>
<evidence type="ECO:0000256" key="5">
    <source>
        <dbReference type="ARBA" id="ARBA00023242"/>
    </source>
</evidence>
<evidence type="ECO:0000259" key="8">
    <source>
        <dbReference type="Pfam" id="PF10433"/>
    </source>
</evidence>
<dbReference type="InterPro" id="IPR018846">
    <property type="entry name" value="Beta-prop_RSE1/DDB1/CPSF1_1st"/>
</dbReference>
<dbReference type="InterPro" id="IPR036322">
    <property type="entry name" value="WD40_repeat_dom_sf"/>
</dbReference>
<evidence type="ECO:0000256" key="1">
    <source>
        <dbReference type="ARBA" id="ARBA00004123"/>
    </source>
</evidence>
<dbReference type="InterPro" id="IPR004871">
    <property type="entry name" value="RSE1/DDB1/CPSF1_C"/>
</dbReference>
<keyword evidence="5" id="KW-0539">Nucleus</keyword>
<keyword evidence="3" id="KW-0747">Spliceosome</keyword>
<dbReference type="SUPFAM" id="SSF50978">
    <property type="entry name" value="WD40 repeat-like"/>
    <property type="match status" value="1"/>
</dbReference>
<dbReference type="InterPro" id="IPR058543">
    <property type="entry name" value="Beta-prop_RSE1/DDB1/CPSF1_2nd"/>
</dbReference>
<dbReference type="InterPro" id="IPR050358">
    <property type="entry name" value="RSE1/DDB1/CFT1"/>
</dbReference>
<evidence type="ECO:0000256" key="2">
    <source>
        <dbReference type="ARBA" id="ARBA00022664"/>
    </source>
</evidence>
<comment type="subcellular location">
    <subcellularLocation>
        <location evidence="1">Nucleus</location>
    </subcellularLocation>
</comment>
<feature type="domain" description="RSE1/DDB1/CPSF1 second beta-propeller" evidence="9">
    <location>
        <begin position="461"/>
        <end position="787"/>
    </location>
</feature>
<gene>
    <name evidence="10" type="ORF">K505DRAFT_379464</name>
</gene>
<reference evidence="10" key="1">
    <citation type="journal article" date="2020" name="Stud. Mycol.">
        <title>101 Dothideomycetes genomes: a test case for predicting lifestyles and emergence of pathogens.</title>
        <authorList>
            <person name="Haridas S."/>
            <person name="Albert R."/>
            <person name="Binder M."/>
            <person name="Bloem J."/>
            <person name="Labutti K."/>
            <person name="Salamov A."/>
            <person name="Andreopoulos B."/>
            <person name="Baker S."/>
            <person name="Barry K."/>
            <person name="Bills G."/>
            <person name="Bluhm B."/>
            <person name="Cannon C."/>
            <person name="Castanera R."/>
            <person name="Culley D."/>
            <person name="Daum C."/>
            <person name="Ezra D."/>
            <person name="Gonzalez J."/>
            <person name="Henrissat B."/>
            <person name="Kuo A."/>
            <person name="Liang C."/>
            <person name="Lipzen A."/>
            <person name="Lutzoni F."/>
            <person name="Magnuson J."/>
            <person name="Mondo S."/>
            <person name="Nolan M."/>
            <person name="Ohm R."/>
            <person name="Pangilinan J."/>
            <person name="Park H.-J."/>
            <person name="Ramirez L."/>
            <person name="Alfaro M."/>
            <person name="Sun H."/>
            <person name="Tritt A."/>
            <person name="Yoshinaga Y."/>
            <person name="Zwiers L.-H."/>
            <person name="Turgeon B."/>
            <person name="Goodwin S."/>
            <person name="Spatafora J."/>
            <person name="Crous P."/>
            <person name="Grigoriev I."/>
        </authorList>
    </citation>
    <scope>NUCLEOTIDE SEQUENCE</scope>
    <source>
        <strain evidence="10">CBS 109.77</strain>
    </source>
</reference>
<accession>A0A6A6WUP1</accession>
<dbReference type="Pfam" id="PF23726">
    <property type="entry name" value="Beta-prop_RSE1_2nd"/>
    <property type="match status" value="1"/>
</dbReference>
<evidence type="ECO:0008006" key="12">
    <source>
        <dbReference type="Google" id="ProtNLM"/>
    </source>
</evidence>
<dbReference type="Pfam" id="PF10433">
    <property type="entry name" value="Beta-prop_RSE1_1st"/>
    <property type="match status" value="1"/>
</dbReference>
<protein>
    <recommendedName>
        <fullName evidence="12">Pre-mRNA-splicing factor rse1</fullName>
    </recommendedName>
</protein>
<evidence type="ECO:0000256" key="3">
    <source>
        <dbReference type="ARBA" id="ARBA00022728"/>
    </source>
</evidence>
<dbReference type="GO" id="GO:0005681">
    <property type="term" value="C:spliceosomal complex"/>
    <property type="evidence" value="ECO:0007669"/>
    <property type="project" value="UniProtKB-KW"/>
</dbReference>
<sequence length="1260" mass="139983">MTSFSTLSLYALTVQPPSATQDAISGDFLGNGRQQILTANGSRLAILEVSRRQKGFTEVFSQDVFGIIRRIAKFRLAGGTKDIIAISTDSGRLVTFEYLHDEHKLKAVHFETFGKSGIRRVVPGEYLATDPKGRAIMVASTEKNKLVYILTRSGQTDIAISSPLEAHKPQTLVYCLIGLDVGYDNPVFAALELDYSRAESDPSGEELGLLEKELVYYELDLGLNHIVRKWSEPVDRTSNTLFRVPGGPGAPSGVLCCGEDNISYRRIFNERPDVHRLAIPRRDGATEDPNRKRIIVAGTLYALKGGDFFYLLQSEDGDVFKVTFDVLGGVVERIKIKYFDTIPVATSICILKAGFVFCACESGDRILYELESLGEETDDPVFESDQFPIDPFARFSPPYFRPRPLTNLTPVEKLPSLNPIMDMEVANLSMEDAPQIYTVSGTGARSTFRTTRNALEVLDLIESPLPQPASNVWTTKLTAEDEFDTLIVLSLHSRTLVLKIGEDVTEASNTGLLADTNTLGIQQFGEDCVIQIHPRGIRHIQQIQFPEEDSTAVYVNFTDWQAPAHRTIIACASNNRQVALALSSGQIMYFECDSDGSLAMADEEINLDSPINCLAIPDVPEGSVRSFFMAVGCGDQTVRIYNLSPDMDGLILRNISVQALSAQPSSITINYMRDKSPRGYSQFLHIGLRTGVYIRSHLDEHTGEIGDTRRRFLGPEPIEFARVNAAGESAILAMTSRPWLSYTDPRTHSLATTPLNYMKFKSAWNFEGAQFKGVICVSANELRIFTFNDLANNTTYESIPLRYTPRKLVGYHDQQIYYVVQSENNTMSVDTKKTLMAQAKSTDMVVLKQEQADSDSDKNIVKEEQTNGVVGDAEETKGATDEDEWPPLEFGYARAGGHWASCIQVVDPVTEKAVIHTVELGENKSALSAALVCFESRENDYFLAVGIAENLSFSPYTYKSASIQLYKVSGDGRSLEFFHETEMTEPPLALLGFKGKLVAGIGRNLGLYDCGMRSLLRKAQALQCVSTRIVDLKTQGSRIIVSDQSQSVTFTVHKDLVHPNRLIPFADDSVARYTTCTTMVDYDTVVGGDKFGNLWLVRCPQKVSETSDESNDGQHLIQDKSYLGGTPNRVDVIAHYFAQDIPVSLQKTPLLAGGEKIIFWAGLQGTLGALIPFQSRRDFKMFQQLELALRNDDKPVSGRDHLAFRSYYLPVKSFIDGDLVERFLVMNRDKRESIVGQLTGSWTSESVDEAIWNMRGLYAF</sequence>
<keyword evidence="4" id="KW-0508">mRNA splicing</keyword>
<dbReference type="Gene3D" id="1.10.150.910">
    <property type="match status" value="1"/>
</dbReference>